<keyword evidence="4" id="KW-1185">Reference proteome</keyword>
<evidence type="ECO:0000313" key="3">
    <source>
        <dbReference type="EMBL" id="TCN17599.1"/>
    </source>
</evidence>
<gene>
    <name evidence="3" type="ORF">EV146_12427</name>
</gene>
<keyword evidence="2" id="KW-1133">Transmembrane helix</keyword>
<keyword evidence="2" id="KW-0472">Membrane</keyword>
<keyword evidence="2" id="KW-0812">Transmembrane</keyword>
<sequence>MIWLVILSPLFILIPIVLYLNRKRGMSHPVDGNDNLENAMAESDRAKRDAFINPGQGSGGDGGGPVA</sequence>
<comment type="caution">
    <text evidence="3">The sequence shown here is derived from an EMBL/GenBank/DDBJ whole genome shotgun (WGS) entry which is preliminary data.</text>
</comment>
<evidence type="ECO:0000256" key="2">
    <source>
        <dbReference type="SAM" id="Phobius"/>
    </source>
</evidence>
<evidence type="ECO:0000256" key="1">
    <source>
        <dbReference type="SAM" id="MobiDB-lite"/>
    </source>
</evidence>
<proteinExistence type="predicted"/>
<dbReference type="RefSeq" id="WP_132011521.1">
    <property type="nucleotide sequence ID" value="NZ_JABUHM010000025.1"/>
</dbReference>
<protein>
    <submittedName>
        <fullName evidence="3">Uncharacterized protein</fullName>
    </submittedName>
</protein>
<feature type="transmembrane region" description="Helical" evidence="2">
    <location>
        <begin position="6"/>
        <end position="21"/>
    </location>
</feature>
<reference evidence="3 4" key="1">
    <citation type="journal article" date="2015" name="Stand. Genomic Sci.">
        <title>Genomic Encyclopedia of Bacterial and Archaeal Type Strains, Phase III: the genomes of soil and plant-associated and newly described type strains.</title>
        <authorList>
            <person name="Whitman W.B."/>
            <person name="Woyke T."/>
            <person name="Klenk H.P."/>
            <person name="Zhou Y."/>
            <person name="Lilburn T.G."/>
            <person name="Beck B.J."/>
            <person name="De Vos P."/>
            <person name="Vandamme P."/>
            <person name="Eisen J.A."/>
            <person name="Garrity G."/>
            <person name="Hugenholtz P."/>
            <person name="Kyrpides N.C."/>
        </authorList>
    </citation>
    <scope>NUCLEOTIDE SEQUENCE [LARGE SCALE GENOMIC DNA]</scope>
    <source>
        <strain evidence="3 4">CV53</strain>
    </source>
</reference>
<dbReference type="Proteomes" id="UP000295689">
    <property type="component" value="Unassembled WGS sequence"/>
</dbReference>
<organism evidence="3 4">
    <name type="scientific">Mesobacillus foraminis</name>
    <dbReference type="NCBI Taxonomy" id="279826"/>
    <lineage>
        <taxon>Bacteria</taxon>
        <taxon>Bacillati</taxon>
        <taxon>Bacillota</taxon>
        <taxon>Bacilli</taxon>
        <taxon>Bacillales</taxon>
        <taxon>Bacillaceae</taxon>
        <taxon>Mesobacillus</taxon>
    </lineage>
</organism>
<dbReference type="EMBL" id="SLVV01000024">
    <property type="protein sequence ID" value="TCN17599.1"/>
    <property type="molecule type" value="Genomic_DNA"/>
</dbReference>
<accession>A0A4R2AXS9</accession>
<dbReference type="AlphaFoldDB" id="A0A4R2AXS9"/>
<evidence type="ECO:0000313" key="4">
    <source>
        <dbReference type="Proteomes" id="UP000295689"/>
    </source>
</evidence>
<feature type="region of interest" description="Disordered" evidence="1">
    <location>
        <begin position="47"/>
        <end position="67"/>
    </location>
</feature>
<feature type="compositionally biased region" description="Gly residues" evidence="1">
    <location>
        <begin position="56"/>
        <end position="67"/>
    </location>
</feature>
<name>A0A4R2AXS9_9BACI</name>